<evidence type="ECO:0000313" key="1">
    <source>
        <dbReference type="EMBL" id="CRX39259.1"/>
    </source>
</evidence>
<protein>
    <submittedName>
        <fullName evidence="1">Uncharacterized protein</fullName>
    </submittedName>
</protein>
<organism evidence="1 2">
    <name type="scientific">Estrella lausannensis</name>
    <dbReference type="NCBI Taxonomy" id="483423"/>
    <lineage>
        <taxon>Bacteria</taxon>
        <taxon>Pseudomonadati</taxon>
        <taxon>Chlamydiota</taxon>
        <taxon>Chlamydiia</taxon>
        <taxon>Parachlamydiales</taxon>
        <taxon>Candidatus Criblamydiaceae</taxon>
        <taxon>Estrella</taxon>
    </lineage>
</organism>
<sequence length="522" mass="59194">MRSLFLILFLFLLMNVPLFSEEKGGDGIASLIGEELSVEEKRALIRASAITWQGRPPSLHRFFGMEIPEREVQPLVQALLELGLDPNEEDDKGDSAAVALLKSSLKPETKVVLFQQMLSHQLKLGEGVKLRSLTDALVDAFEGDKLQFVLYVFFQWLQSAEFPAMKHAFEQTLTLKKEKCPDGVRLMMLLARMEELAWRRELASVFSLGGNTELPKGFLPLEGMTPSQSHRFLQGLDRLVEEKIVAFLFERNSQEKRYAENTLSDGALRQLYLDQEESKRKIMQSVRRVNRVMEDSLAYLKDPVPELVRRIERGEMVAFKVTGSHHLYGVIFYKGNIYICNKGLAYIDEPGIYRAKIGDGGGLAELIMRFKEGRPLQETLGLTKEDRPIFTLLKAEEGTVFVRGKPQKVGNCTVASSTLMFQTALTLLLEEEKVEGAREIAAVIKSMQRKWRREIVLRKYLTHHVKKGGIDPISVDPVILTKILLQEQKEGKGADAKAMILHWILHESVDQKIKEMLIGSLK</sequence>
<evidence type="ECO:0000313" key="2">
    <source>
        <dbReference type="Proteomes" id="UP000220251"/>
    </source>
</evidence>
<dbReference type="Proteomes" id="UP000220251">
    <property type="component" value="Unassembled WGS sequence"/>
</dbReference>
<gene>
    <name evidence="1" type="ORF">ELAC_1935</name>
</gene>
<keyword evidence="2" id="KW-1185">Reference proteome</keyword>
<name>A0A0H5DTQ6_9BACT</name>
<accession>A0A0H5DTQ6</accession>
<dbReference type="EMBL" id="CWGJ01000026">
    <property type="protein sequence ID" value="CRX39259.1"/>
    <property type="molecule type" value="Genomic_DNA"/>
</dbReference>
<dbReference type="AlphaFoldDB" id="A0A0H5DTQ6"/>
<proteinExistence type="predicted"/>
<reference evidence="2" key="1">
    <citation type="submission" date="2015-06" db="EMBL/GenBank/DDBJ databases">
        <authorList>
            <person name="Bertelli C."/>
        </authorList>
    </citation>
    <scope>NUCLEOTIDE SEQUENCE [LARGE SCALE GENOMIC DNA]</scope>
    <source>
        <strain evidence="2">CRIB-30</strain>
    </source>
</reference>